<dbReference type="Proteomes" id="UP000004080">
    <property type="component" value="Unassembled WGS sequence"/>
</dbReference>
<dbReference type="InterPro" id="IPR012337">
    <property type="entry name" value="RNaseH-like_sf"/>
</dbReference>
<proteinExistence type="predicted"/>
<reference evidence="2 3" key="1">
    <citation type="journal article" date="2012" name="J. Bacteriol.">
        <title>Genome of Bacillus macauensis ZFHKF-1, a Long-Chain-Forming Bacterium.</title>
        <authorList>
            <person name="Cai L."/>
            <person name="Zhang T."/>
        </authorList>
    </citation>
    <scope>NUCLEOTIDE SEQUENCE [LARGE SCALE GENOMIC DNA]</scope>
    <source>
        <strain evidence="2 3">ZFHKF-1</strain>
    </source>
</reference>
<dbReference type="EMBL" id="AKKV01000004">
    <property type="protein sequence ID" value="EIT87440.1"/>
    <property type="molecule type" value="Genomic_DNA"/>
</dbReference>
<organism evidence="2 3">
    <name type="scientific">Fictibacillus macauensis ZFHKF-1</name>
    <dbReference type="NCBI Taxonomy" id="1196324"/>
    <lineage>
        <taxon>Bacteria</taxon>
        <taxon>Bacillati</taxon>
        <taxon>Bacillota</taxon>
        <taxon>Bacilli</taxon>
        <taxon>Bacillales</taxon>
        <taxon>Fictibacillaceae</taxon>
        <taxon>Fictibacillus</taxon>
    </lineage>
</organism>
<dbReference type="SUPFAM" id="SSF53098">
    <property type="entry name" value="Ribonuclease H-like"/>
    <property type="match status" value="1"/>
</dbReference>
<evidence type="ECO:0000259" key="1">
    <source>
        <dbReference type="Pfam" id="PF13683"/>
    </source>
</evidence>
<comment type="caution">
    <text evidence="2">The sequence shown here is derived from an EMBL/GenBank/DDBJ whole genome shotgun (WGS) entry which is preliminary data.</text>
</comment>
<dbReference type="PATRIC" id="fig|1196324.3.peg.34"/>
<dbReference type="InterPro" id="IPR001584">
    <property type="entry name" value="Integrase_cat-core"/>
</dbReference>
<dbReference type="GO" id="GO:0015074">
    <property type="term" value="P:DNA integration"/>
    <property type="evidence" value="ECO:0007669"/>
    <property type="project" value="InterPro"/>
</dbReference>
<accession>I8UKN0</accession>
<evidence type="ECO:0000313" key="3">
    <source>
        <dbReference type="Proteomes" id="UP000004080"/>
    </source>
</evidence>
<sequence length="71" mass="8601">MSRRGNCWDHAVIESFHSHLKSEQFQYVKFNSLSLQAVIEHVEEYIRYYNEERIQEKLGYYLPMKFGRKAA</sequence>
<dbReference type="STRING" id="1196324.A374_00170"/>
<name>I8UKN0_9BACL</name>
<dbReference type="eggNOG" id="COG2801">
    <property type="taxonomic scope" value="Bacteria"/>
</dbReference>
<dbReference type="InterPro" id="IPR050900">
    <property type="entry name" value="Transposase_IS3/IS150/IS904"/>
</dbReference>
<gene>
    <name evidence="2" type="ORF">A374_00170</name>
</gene>
<keyword evidence="3" id="KW-1185">Reference proteome</keyword>
<dbReference type="Pfam" id="PF13683">
    <property type="entry name" value="rve_3"/>
    <property type="match status" value="1"/>
</dbReference>
<evidence type="ECO:0000313" key="2">
    <source>
        <dbReference type="EMBL" id="EIT87440.1"/>
    </source>
</evidence>
<dbReference type="PANTHER" id="PTHR46889">
    <property type="entry name" value="TRANSPOSASE INSF FOR INSERTION SEQUENCE IS3B-RELATED"/>
    <property type="match status" value="1"/>
</dbReference>
<dbReference type="PANTHER" id="PTHR46889:SF4">
    <property type="entry name" value="TRANSPOSASE INSO FOR INSERTION SEQUENCE ELEMENT IS911B-RELATED"/>
    <property type="match status" value="1"/>
</dbReference>
<dbReference type="AlphaFoldDB" id="I8UKN0"/>
<dbReference type="RefSeq" id="WP_007200145.1">
    <property type="nucleotide sequence ID" value="NZ_AKKV01000004.1"/>
</dbReference>
<protein>
    <submittedName>
        <fullName evidence="2">Transposase</fullName>
    </submittedName>
</protein>
<feature type="domain" description="Integrase catalytic" evidence="1">
    <location>
        <begin position="1"/>
        <end position="63"/>
    </location>
</feature>